<dbReference type="Proteomes" id="UP000428325">
    <property type="component" value="Chromosome"/>
</dbReference>
<dbReference type="PANTHER" id="PTHR43471">
    <property type="entry name" value="ABC TRANSPORTER PERMEASE"/>
    <property type="match status" value="1"/>
</dbReference>
<feature type="transmembrane region" description="Helical" evidence="1">
    <location>
        <begin position="140"/>
        <end position="164"/>
    </location>
</feature>
<feature type="transmembrane region" description="Helical" evidence="1">
    <location>
        <begin position="60"/>
        <end position="79"/>
    </location>
</feature>
<reference evidence="2 3" key="1">
    <citation type="submission" date="2018-12" db="EMBL/GenBank/DDBJ databases">
        <title>Complete genome sequence of Haloplanus rallus MBLA0036.</title>
        <authorList>
            <person name="Nam Y.-d."/>
            <person name="Kang J."/>
            <person name="Chung W.-H."/>
            <person name="Park Y.S."/>
        </authorList>
    </citation>
    <scope>NUCLEOTIDE SEQUENCE [LARGE SCALE GENOMIC DNA]</scope>
    <source>
        <strain evidence="2 3">MBLA0036</strain>
    </source>
</reference>
<keyword evidence="3" id="KW-1185">Reference proteome</keyword>
<accession>A0A6B9F4T9</accession>
<dbReference type="EMBL" id="CP034345">
    <property type="protein sequence ID" value="QGX95486.1"/>
    <property type="molecule type" value="Genomic_DNA"/>
</dbReference>
<dbReference type="PANTHER" id="PTHR43471:SF1">
    <property type="entry name" value="ABC TRANSPORTER PERMEASE PROTEIN NOSY-RELATED"/>
    <property type="match status" value="1"/>
</dbReference>
<proteinExistence type="predicted"/>
<evidence type="ECO:0000256" key="1">
    <source>
        <dbReference type="SAM" id="Phobius"/>
    </source>
</evidence>
<keyword evidence="1" id="KW-0472">Membrane</keyword>
<dbReference type="KEGG" id="hra:EI982_12155"/>
<dbReference type="GeneID" id="43370308"/>
<feature type="transmembrane region" description="Helical" evidence="1">
    <location>
        <begin position="171"/>
        <end position="189"/>
    </location>
</feature>
<evidence type="ECO:0000313" key="3">
    <source>
        <dbReference type="Proteomes" id="UP000428325"/>
    </source>
</evidence>
<dbReference type="GO" id="GO:0140359">
    <property type="term" value="F:ABC-type transporter activity"/>
    <property type="evidence" value="ECO:0007669"/>
    <property type="project" value="InterPro"/>
</dbReference>
<dbReference type="Pfam" id="PF12679">
    <property type="entry name" value="ABC2_membrane_2"/>
    <property type="match status" value="1"/>
</dbReference>
<dbReference type="RefSeq" id="WP_157689946.1">
    <property type="nucleotide sequence ID" value="NZ_CP034345.1"/>
</dbReference>
<name>A0A6B9F4T9_9EURY</name>
<organism evidence="2 3">
    <name type="scientific">Haloplanus rallus</name>
    <dbReference type="NCBI Taxonomy" id="1816183"/>
    <lineage>
        <taxon>Archaea</taxon>
        <taxon>Methanobacteriati</taxon>
        <taxon>Methanobacteriota</taxon>
        <taxon>Stenosarchaea group</taxon>
        <taxon>Halobacteria</taxon>
        <taxon>Halobacteriales</taxon>
        <taxon>Haloferacaceae</taxon>
        <taxon>Haloplanus</taxon>
    </lineage>
</organism>
<dbReference type="AlphaFoldDB" id="A0A6B9F4T9"/>
<feature type="transmembrane region" description="Helical" evidence="1">
    <location>
        <begin position="248"/>
        <end position="269"/>
    </location>
</feature>
<feature type="transmembrane region" description="Helical" evidence="1">
    <location>
        <begin position="105"/>
        <end position="128"/>
    </location>
</feature>
<dbReference type="OrthoDB" id="86287at2157"/>
<protein>
    <submittedName>
        <fullName evidence="2">ABC transporter</fullName>
    </submittedName>
</protein>
<evidence type="ECO:0000313" key="2">
    <source>
        <dbReference type="EMBL" id="QGX95486.1"/>
    </source>
</evidence>
<sequence>MTWTAVARKDFQDAIRSRWVAGLSTLFVLLVSAAAYLVRPAPGETISSNAVLNSLVVRDALVTTLVPLLALVVAYKAVVGERESGSLKLLLSLPHSRADVVFGKVAGRAAAIAAPISVGFLLPAVVLLVAPPVNFDVVSYVGYTLLTAILGVAFVAIAVGFSAAASSSRRAVAGAIGIYFLFVPLWGAVRFPLQLYLGMGGGPSWLPLTGQQVLRMLRLINPTGSFKIVSNAFLEGSLYTGGQVNMQVSATLMLVLWILVPPLLGLLWFREADL</sequence>
<keyword evidence="1" id="KW-0812">Transmembrane</keyword>
<dbReference type="GO" id="GO:0005886">
    <property type="term" value="C:plasma membrane"/>
    <property type="evidence" value="ECO:0007669"/>
    <property type="project" value="UniProtKB-SubCell"/>
</dbReference>
<keyword evidence="1" id="KW-1133">Transmembrane helix</keyword>
<gene>
    <name evidence="2" type="ORF">EI982_12155</name>
</gene>
<feature type="transmembrane region" description="Helical" evidence="1">
    <location>
        <begin position="20"/>
        <end position="38"/>
    </location>
</feature>